<dbReference type="Proteomes" id="UP000029707">
    <property type="component" value="Unassembled WGS sequence"/>
</dbReference>
<dbReference type="InterPro" id="IPR020080">
    <property type="entry name" value="OM_adhesin/peptidase_omptin"/>
</dbReference>
<feature type="signal peptide" evidence="1">
    <location>
        <begin position="1"/>
        <end position="26"/>
    </location>
</feature>
<evidence type="ECO:0000313" key="3">
    <source>
        <dbReference type="Proteomes" id="UP000029707"/>
    </source>
</evidence>
<comment type="caution">
    <text evidence="2">The sequence shown here is derived from an EMBL/GenBank/DDBJ whole genome shotgun (WGS) entry which is preliminary data.</text>
</comment>
<dbReference type="SUPFAM" id="SSF69917">
    <property type="entry name" value="OMPT-like"/>
    <property type="match status" value="1"/>
</dbReference>
<dbReference type="AlphaFoldDB" id="A0A4U8TKX0"/>
<organism evidence="2 3">
    <name type="scientific">Helicobacter japonicus</name>
    <dbReference type="NCBI Taxonomy" id="425400"/>
    <lineage>
        <taxon>Bacteria</taxon>
        <taxon>Pseudomonadati</taxon>
        <taxon>Campylobacterota</taxon>
        <taxon>Epsilonproteobacteria</taxon>
        <taxon>Campylobacterales</taxon>
        <taxon>Helicobacteraceae</taxon>
        <taxon>Helicobacter</taxon>
    </lineage>
</organism>
<dbReference type="RefSeq" id="WP_034360794.1">
    <property type="nucleotide sequence ID" value="NZ_CAJUDB010000025.1"/>
</dbReference>
<dbReference type="GO" id="GO:0004190">
    <property type="term" value="F:aspartic-type endopeptidase activity"/>
    <property type="evidence" value="ECO:0007669"/>
    <property type="project" value="InterPro"/>
</dbReference>
<reference evidence="2 3" key="1">
    <citation type="journal article" date="2014" name="Genome Announc.">
        <title>Draft genome sequences of eight enterohepatic helicobacter species isolated from both laboratory and wild rodents.</title>
        <authorList>
            <person name="Sheh A."/>
            <person name="Shen Z."/>
            <person name="Fox J.G."/>
        </authorList>
    </citation>
    <scope>NUCLEOTIDE SEQUENCE [LARGE SCALE GENOMIC DNA]</scope>
    <source>
        <strain evidence="2 3">MIT 01-6451</strain>
    </source>
</reference>
<evidence type="ECO:0008006" key="4">
    <source>
        <dbReference type="Google" id="ProtNLM"/>
    </source>
</evidence>
<keyword evidence="1" id="KW-0732">Signal</keyword>
<keyword evidence="3" id="KW-1185">Reference proteome</keyword>
<evidence type="ECO:0000256" key="1">
    <source>
        <dbReference type="SAM" id="SignalP"/>
    </source>
</evidence>
<dbReference type="OrthoDB" id="5329395at2"/>
<dbReference type="EMBL" id="JRMQ02000013">
    <property type="protein sequence ID" value="TLE00299.1"/>
    <property type="molecule type" value="Genomic_DNA"/>
</dbReference>
<dbReference type="STRING" id="425400.LS65_01650"/>
<proteinExistence type="predicted"/>
<protein>
    <recommendedName>
        <fullName evidence="4">Outer membrane beta-barrel protein</fullName>
    </recommendedName>
</protein>
<evidence type="ECO:0000313" key="2">
    <source>
        <dbReference type="EMBL" id="TLE00299.1"/>
    </source>
</evidence>
<accession>A0A4U8TKX0</accession>
<sequence>MKRVKLSQIFLVVSVCSTLFCNVSTADDNVFIGDSKWQKSLIKNGFYRSLGFYSGYYYYGEVDTRKNDAEVMHMDLLMFGLMGQIGHISQGIKLEGTLRLNYALGLYTGGILDADNPDRNGKPVKSIDGASMGDIELKGGYNLLKHSSYTSLYLQTGLGYFLNRNELTSMKRIQGYLYVPLEVEGEVLLNQKLAFTYGGGYRYFIFGNHLSENTTTERGKLKVTQKQGFGFSAFIGANFFTKSQELRLLRLVYEYWSVGDSKTSPMVSVYTGDTHYFYEPKNSTHRVFIQYSFGF</sequence>
<name>A0A4U8TKX0_9HELI</name>
<gene>
    <name evidence="2" type="ORF">LS65_008240</name>
</gene>
<feature type="chain" id="PRO_5020454423" description="Outer membrane beta-barrel protein" evidence="1">
    <location>
        <begin position="27"/>
        <end position="295"/>
    </location>
</feature>